<dbReference type="Proteomes" id="UP000008783">
    <property type="component" value="Unassembled WGS sequence"/>
</dbReference>
<dbReference type="CDD" id="cd10027">
    <property type="entry name" value="UDG-F1-like"/>
    <property type="match status" value="1"/>
</dbReference>
<dbReference type="InterPro" id="IPR036895">
    <property type="entry name" value="Uracil-DNA_glycosylase-like_sf"/>
</dbReference>
<evidence type="ECO:0000256" key="1">
    <source>
        <dbReference type="SAM" id="MobiDB-lite"/>
    </source>
</evidence>
<dbReference type="GO" id="GO:0005739">
    <property type="term" value="C:mitochondrion"/>
    <property type="evidence" value="ECO:0000318"/>
    <property type="project" value="GO_Central"/>
</dbReference>
<dbReference type="RefSeq" id="XP_003325405.1">
    <property type="nucleotide sequence ID" value="XM_003325357.2"/>
</dbReference>
<feature type="compositionally biased region" description="Polar residues" evidence="1">
    <location>
        <begin position="123"/>
        <end position="140"/>
    </location>
</feature>
<gene>
    <name evidence="2" type="ORF">PGTG_07238</name>
</gene>
<dbReference type="Gene3D" id="3.40.470.10">
    <property type="entry name" value="Uracil-DNA glycosylase-like domain"/>
    <property type="match status" value="1"/>
</dbReference>
<dbReference type="OMA" id="CPLHKVR"/>
<evidence type="ECO:0000313" key="2">
    <source>
        <dbReference type="EMBL" id="EFP80986.1"/>
    </source>
</evidence>
<dbReference type="GO" id="GO:0004844">
    <property type="term" value="F:uracil DNA N-glycosylase activity"/>
    <property type="evidence" value="ECO:0000318"/>
    <property type="project" value="GO_Central"/>
</dbReference>
<keyword evidence="3" id="KW-1185">Reference proteome</keyword>
<dbReference type="AlphaFoldDB" id="E3KA04"/>
<reference evidence="3" key="2">
    <citation type="journal article" date="2011" name="Proc. Natl. Acad. Sci. U.S.A.">
        <title>Obligate biotrophy features unraveled by the genomic analysis of rust fungi.</title>
        <authorList>
            <person name="Duplessis S."/>
            <person name="Cuomo C.A."/>
            <person name="Lin Y.-C."/>
            <person name="Aerts A."/>
            <person name="Tisserant E."/>
            <person name="Veneault-Fourrey C."/>
            <person name="Joly D.L."/>
            <person name="Hacquard S."/>
            <person name="Amselem J."/>
            <person name="Cantarel B.L."/>
            <person name="Chiu R."/>
            <person name="Coutinho P.M."/>
            <person name="Feau N."/>
            <person name="Field M."/>
            <person name="Frey P."/>
            <person name="Gelhaye E."/>
            <person name="Goldberg J."/>
            <person name="Grabherr M.G."/>
            <person name="Kodira C.D."/>
            <person name="Kohler A."/>
            <person name="Kuees U."/>
            <person name="Lindquist E.A."/>
            <person name="Lucas S.M."/>
            <person name="Mago R."/>
            <person name="Mauceli E."/>
            <person name="Morin E."/>
            <person name="Murat C."/>
            <person name="Pangilinan J.L."/>
            <person name="Park R."/>
            <person name="Pearson M."/>
            <person name="Quesneville H."/>
            <person name="Rouhier N."/>
            <person name="Sakthikumar S."/>
            <person name="Salamov A.A."/>
            <person name="Schmutz J."/>
            <person name="Selles B."/>
            <person name="Shapiro H."/>
            <person name="Tanguay P."/>
            <person name="Tuskan G.A."/>
            <person name="Henrissat B."/>
            <person name="Van de Peer Y."/>
            <person name="Rouze P."/>
            <person name="Ellis J.G."/>
            <person name="Dodds P.N."/>
            <person name="Schein J.E."/>
            <person name="Zhong S."/>
            <person name="Hamelin R.C."/>
            <person name="Grigoriev I.V."/>
            <person name="Szabo L.J."/>
            <person name="Martin F."/>
        </authorList>
    </citation>
    <scope>NUCLEOTIDE SEQUENCE [LARGE SCALE GENOMIC DNA]</scope>
    <source>
        <strain evidence="3">CRL 75-36-700-3 / race SCCL</strain>
    </source>
</reference>
<dbReference type="eggNOG" id="KOG2994">
    <property type="taxonomic scope" value="Eukaryota"/>
</dbReference>
<dbReference type="InterPro" id="IPR002043">
    <property type="entry name" value="UDG_fam1"/>
</dbReference>
<dbReference type="OrthoDB" id="10031947at2759"/>
<dbReference type="SUPFAM" id="SSF52141">
    <property type="entry name" value="Uracil-DNA glycosylase-like"/>
    <property type="match status" value="1"/>
</dbReference>
<dbReference type="GeneID" id="10536225"/>
<dbReference type="STRING" id="418459.E3KA04"/>
<dbReference type="InParanoid" id="E3KA04"/>
<accession>E3KA04</accession>
<organism evidence="2 3">
    <name type="scientific">Puccinia graminis f. sp. tritici (strain CRL 75-36-700-3 / race SCCL)</name>
    <name type="common">Black stem rust fungus</name>
    <dbReference type="NCBI Taxonomy" id="418459"/>
    <lineage>
        <taxon>Eukaryota</taxon>
        <taxon>Fungi</taxon>
        <taxon>Dikarya</taxon>
        <taxon>Basidiomycota</taxon>
        <taxon>Pucciniomycotina</taxon>
        <taxon>Pucciniomycetes</taxon>
        <taxon>Pucciniales</taxon>
        <taxon>Pucciniaceae</taxon>
        <taxon>Puccinia</taxon>
    </lineage>
</organism>
<dbReference type="PANTHER" id="PTHR11264:SF0">
    <property type="entry name" value="URACIL-DNA GLYCOSYLASE"/>
    <property type="match status" value="1"/>
</dbReference>
<feature type="compositionally biased region" description="Polar residues" evidence="1">
    <location>
        <begin position="1"/>
        <end position="12"/>
    </location>
</feature>
<feature type="compositionally biased region" description="Basic residues" evidence="1">
    <location>
        <begin position="79"/>
        <end position="90"/>
    </location>
</feature>
<dbReference type="GO" id="GO:0097510">
    <property type="term" value="P:base-excision repair, AP site formation via deaminated base removal"/>
    <property type="evidence" value="ECO:0000318"/>
    <property type="project" value="GO_Central"/>
</dbReference>
<dbReference type="VEuPathDB" id="FungiDB:PGTG_07238"/>
<proteinExistence type="predicted"/>
<feature type="compositionally biased region" description="Basic and acidic residues" evidence="1">
    <location>
        <begin position="21"/>
        <end position="35"/>
    </location>
</feature>
<name>E3KA04_PUCGT</name>
<evidence type="ECO:0000313" key="3">
    <source>
        <dbReference type="Proteomes" id="UP000008783"/>
    </source>
</evidence>
<dbReference type="PANTHER" id="PTHR11264">
    <property type="entry name" value="URACIL-DNA GLYCOSYLASE"/>
    <property type="match status" value="1"/>
</dbReference>
<reference key="1">
    <citation type="submission" date="2007-01" db="EMBL/GenBank/DDBJ databases">
        <title>The Genome Sequence of Puccinia graminis f. sp. tritici Strain CRL 75-36-700-3.</title>
        <authorList>
            <consortium name="The Broad Institute Genome Sequencing Platform"/>
            <person name="Birren B."/>
            <person name="Lander E."/>
            <person name="Galagan J."/>
            <person name="Nusbaum C."/>
            <person name="Devon K."/>
            <person name="Cuomo C."/>
            <person name="Jaffe D."/>
            <person name="Butler J."/>
            <person name="Alvarez P."/>
            <person name="Gnerre S."/>
            <person name="Grabherr M."/>
            <person name="Mauceli E."/>
            <person name="Brockman W."/>
            <person name="Young S."/>
            <person name="LaButti K."/>
            <person name="Sykes S."/>
            <person name="DeCaprio D."/>
            <person name="Crawford M."/>
            <person name="Koehrsen M."/>
            <person name="Engels R."/>
            <person name="Montgomery P."/>
            <person name="Pearson M."/>
            <person name="Howarth C."/>
            <person name="Larson L."/>
            <person name="White J."/>
            <person name="Zeng Q."/>
            <person name="Kodira C."/>
            <person name="Yandava C."/>
            <person name="Alvarado L."/>
            <person name="O'Leary S."/>
            <person name="Szabo L."/>
            <person name="Dean R."/>
            <person name="Schein J."/>
        </authorList>
    </citation>
    <scope>NUCLEOTIDE SEQUENCE</scope>
    <source>
        <strain>CRL 75-36-700-3</strain>
    </source>
</reference>
<dbReference type="HOGENOM" id="CLU_032162_2_2_1"/>
<dbReference type="GO" id="GO:0005634">
    <property type="term" value="C:nucleus"/>
    <property type="evidence" value="ECO:0000318"/>
    <property type="project" value="GO_Central"/>
</dbReference>
<evidence type="ECO:0008006" key="4">
    <source>
        <dbReference type="Google" id="ProtNLM"/>
    </source>
</evidence>
<protein>
    <recommendedName>
        <fullName evidence="4">Uracil-DNA glycosylase-like domain-containing protein</fullName>
    </recommendedName>
</protein>
<sequence length="460" mass="51394">MYSRKSSPSSTGPPRKSTKRRMSEPDLMIDRKEVLVVDGISDDEPIFLGTSRRGTDQLSLGDLWGHQRSDEAGPEGAWKRPRVAKKKQKIKPQTQSKSKQSQKKPAKPITYNNNLPPNLSSSIGSPTPSDQRSIFSIDTDSSSHSELTDGFTELDLAFNPALFPLEIHPIHGIHPSWLEPLKPILIQPEIISLHQQLGPNYLGYDYKLNQKAPHRLREIAPAAHDLYNWTRLTPLDQVKVVILAPSVHHHSDQTHGLAFSQPTTCTRLSGAIRAIHRELGNQYPERFIRPRHGSLVSWARAGVLLLNIVQTAQRDKNEAHSRFGWQVFATRILEIVSRQGGGAFDNPHHHHHHQLSDQHIPVAPPHHLDPAHPNNGIVFIGWGEEAIQQIRASGVASSARNHKILTSPDAPSGCSTDIDGFSHQNHFRLANEYLSSTYGPQHAVDWCDLRPLDPHSNLCP</sequence>
<feature type="compositionally biased region" description="Low complexity" evidence="1">
    <location>
        <begin position="112"/>
        <end position="122"/>
    </location>
</feature>
<dbReference type="KEGG" id="pgr:PGTG_07238"/>
<dbReference type="EMBL" id="DS178277">
    <property type="protein sequence ID" value="EFP80986.1"/>
    <property type="molecule type" value="Genomic_DNA"/>
</dbReference>
<feature type="region of interest" description="Disordered" evidence="1">
    <location>
        <begin position="1"/>
        <end position="141"/>
    </location>
</feature>